<dbReference type="AlphaFoldDB" id="A0A8S9URZ9"/>
<organism evidence="1 2">
    <name type="scientific">Phytophthora infestans</name>
    <name type="common">Potato late blight agent</name>
    <name type="synonym">Botrytis infestans</name>
    <dbReference type="NCBI Taxonomy" id="4787"/>
    <lineage>
        <taxon>Eukaryota</taxon>
        <taxon>Sar</taxon>
        <taxon>Stramenopiles</taxon>
        <taxon>Oomycota</taxon>
        <taxon>Peronosporomycetes</taxon>
        <taxon>Peronosporales</taxon>
        <taxon>Peronosporaceae</taxon>
        <taxon>Phytophthora</taxon>
    </lineage>
</organism>
<name>A0A8S9URZ9_PHYIN</name>
<evidence type="ECO:0000313" key="1">
    <source>
        <dbReference type="EMBL" id="KAF4141824.1"/>
    </source>
</evidence>
<proteinExistence type="predicted"/>
<sequence length="104" mass="12061">MKKCLVYSKAAHASKSTVKPEHLDQSRKMELLRLSNGYFEKLQTAFTEQQAVMGNVWAEIRFQVHSHGEIPAIFSRLYAVVWSLLEVLEVDIRQILLMQQTTLR</sequence>
<protein>
    <submittedName>
        <fullName evidence="1">Uncharacterized protein</fullName>
    </submittedName>
</protein>
<accession>A0A8S9URZ9</accession>
<comment type="caution">
    <text evidence="1">The sequence shown here is derived from an EMBL/GenBank/DDBJ whole genome shotgun (WGS) entry which is preliminary data.</text>
</comment>
<dbReference type="Proteomes" id="UP000704712">
    <property type="component" value="Unassembled WGS sequence"/>
</dbReference>
<dbReference type="EMBL" id="JAACNO010001260">
    <property type="protein sequence ID" value="KAF4141824.1"/>
    <property type="molecule type" value="Genomic_DNA"/>
</dbReference>
<evidence type="ECO:0000313" key="2">
    <source>
        <dbReference type="Proteomes" id="UP000704712"/>
    </source>
</evidence>
<reference evidence="1" key="1">
    <citation type="submission" date="2020-03" db="EMBL/GenBank/DDBJ databases">
        <title>Hybrid Assembly of Korean Phytophthora infestans isolates.</title>
        <authorList>
            <person name="Prokchorchik M."/>
            <person name="Lee Y."/>
            <person name="Seo J."/>
            <person name="Cho J.-H."/>
            <person name="Park Y.-E."/>
            <person name="Jang D.-C."/>
            <person name="Im J.-S."/>
            <person name="Choi J.-G."/>
            <person name="Park H.-J."/>
            <person name="Lee G.-B."/>
            <person name="Lee Y.-G."/>
            <person name="Hong S.-Y."/>
            <person name="Cho K."/>
            <person name="Sohn K.H."/>
        </authorList>
    </citation>
    <scope>NUCLEOTIDE SEQUENCE</scope>
    <source>
        <strain evidence="1">KR_2_A2</strain>
    </source>
</reference>
<gene>
    <name evidence="1" type="ORF">GN958_ATG08994</name>
</gene>